<evidence type="ECO:0000256" key="4">
    <source>
        <dbReference type="ARBA" id="ARBA00023136"/>
    </source>
</evidence>
<protein>
    <recommendedName>
        <fullName evidence="7">Major facilitator superfamily (MFS) profile domain-containing protein</fullName>
    </recommendedName>
</protein>
<dbReference type="GO" id="GO:0005886">
    <property type="term" value="C:plasma membrane"/>
    <property type="evidence" value="ECO:0007669"/>
    <property type="project" value="TreeGrafter"/>
</dbReference>
<keyword evidence="3 6" id="KW-1133">Transmembrane helix</keyword>
<feature type="compositionally biased region" description="Polar residues" evidence="5">
    <location>
        <begin position="1"/>
        <end position="14"/>
    </location>
</feature>
<feature type="transmembrane region" description="Helical" evidence="6">
    <location>
        <begin position="254"/>
        <end position="275"/>
    </location>
</feature>
<proteinExistence type="predicted"/>
<dbReference type="PANTHER" id="PTHR23508">
    <property type="entry name" value="CARBOXYLIC ACID TRANSPORTER PROTEIN HOMOLOG"/>
    <property type="match status" value="1"/>
</dbReference>
<feature type="transmembrane region" description="Helical" evidence="6">
    <location>
        <begin position="381"/>
        <end position="398"/>
    </location>
</feature>
<comment type="subcellular location">
    <subcellularLocation>
        <location evidence="1">Membrane</location>
        <topology evidence="1">Multi-pass membrane protein</topology>
    </subcellularLocation>
</comment>
<evidence type="ECO:0000313" key="9">
    <source>
        <dbReference type="Proteomes" id="UP000568158"/>
    </source>
</evidence>
<dbReference type="InterPro" id="IPR036259">
    <property type="entry name" value="MFS_trans_sf"/>
</dbReference>
<comment type="caution">
    <text evidence="8">The sequence shown here is derived from an EMBL/GenBank/DDBJ whole genome shotgun (WGS) entry which is preliminary data.</text>
</comment>
<evidence type="ECO:0000313" key="8">
    <source>
        <dbReference type="EMBL" id="KAF6014579.1"/>
    </source>
</evidence>
<evidence type="ECO:0000256" key="3">
    <source>
        <dbReference type="ARBA" id="ARBA00022989"/>
    </source>
</evidence>
<feature type="transmembrane region" description="Helical" evidence="6">
    <location>
        <begin position="222"/>
        <end position="242"/>
    </location>
</feature>
<feature type="transmembrane region" description="Helical" evidence="6">
    <location>
        <begin position="136"/>
        <end position="158"/>
    </location>
</feature>
<dbReference type="Pfam" id="PF00083">
    <property type="entry name" value="Sugar_tr"/>
    <property type="match status" value="1"/>
</dbReference>
<feature type="transmembrane region" description="Helical" evidence="6">
    <location>
        <begin position="353"/>
        <end position="374"/>
    </location>
</feature>
<dbReference type="GO" id="GO:0035879">
    <property type="term" value="P:plasma membrane lactate transport"/>
    <property type="evidence" value="ECO:0007669"/>
    <property type="project" value="TreeGrafter"/>
</dbReference>
<dbReference type="Gene3D" id="1.20.1250.20">
    <property type="entry name" value="MFS general substrate transporter like domains"/>
    <property type="match status" value="1"/>
</dbReference>
<dbReference type="CDD" id="cd17316">
    <property type="entry name" value="MFS_SV2_like"/>
    <property type="match status" value="1"/>
</dbReference>
<dbReference type="AlphaFoldDB" id="A0A8H6BNC5"/>
<evidence type="ECO:0000259" key="7">
    <source>
        <dbReference type="PROSITE" id="PS50850"/>
    </source>
</evidence>
<evidence type="ECO:0000256" key="1">
    <source>
        <dbReference type="ARBA" id="ARBA00004141"/>
    </source>
</evidence>
<gene>
    <name evidence="8" type="ORF">HII12_001322</name>
</gene>
<organism evidence="8 9">
    <name type="scientific">Dekkera bruxellensis</name>
    <name type="common">Brettanomyces custersii</name>
    <dbReference type="NCBI Taxonomy" id="5007"/>
    <lineage>
        <taxon>Eukaryota</taxon>
        <taxon>Fungi</taxon>
        <taxon>Dikarya</taxon>
        <taxon>Ascomycota</taxon>
        <taxon>Saccharomycotina</taxon>
        <taxon>Pichiomycetes</taxon>
        <taxon>Pichiales</taxon>
        <taxon>Pichiaceae</taxon>
        <taxon>Brettanomyces</taxon>
    </lineage>
</organism>
<evidence type="ECO:0000256" key="5">
    <source>
        <dbReference type="SAM" id="MobiDB-lite"/>
    </source>
</evidence>
<reference evidence="8 9" key="1">
    <citation type="journal article" date="2020" name="Appl. Microbiol. Biotechnol.">
        <title>Targeted gene deletion in Brettanomyces bruxellensis with an expression-free CRISPR-Cas9 system.</title>
        <authorList>
            <person name="Varela C."/>
            <person name="Bartel C."/>
            <person name="Onetto C."/>
            <person name="Borneman A."/>
        </authorList>
    </citation>
    <scope>NUCLEOTIDE SEQUENCE [LARGE SCALE GENOMIC DNA]</scope>
    <source>
        <strain evidence="8 9">AWRI1613</strain>
    </source>
</reference>
<dbReference type="PROSITE" id="PS50850">
    <property type="entry name" value="MFS"/>
    <property type="match status" value="1"/>
</dbReference>
<feature type="transmembrane region" description="Helical" evidence="6">
    <location>
        <begin position="165"/>
        <end position="184"/>
    </location>
</feature>
<dbReference type="InterPro" id="IPR020846">
    <property type="entry name" value="MFS_dom"/>
</dbReference>
<feature type="region of interest" description="Disordered" evidence="5">
    <location>
        <begin position="1"/>
        <end position="30"/>
    </location>
</feature>
<dbReference type="EMBL" id="JABCYN010000013">
    <property type="protein sequence ID" value="KAF6014579.1"/>
    <property type="molecule type" value="Genomic_DNA"/>
</dbReference>
<sequence length="550" mass="61056">MITTNTKKFNTPQDNPDADTDSGITRTSTISPDFKKTASKCISGSEQDELQLNLTWPSIRRYLITRLTDLIPSKKNIRENKGQLNPLKGLSLIKGKQSLMILSAFLGWSWVAYDFFTISMNITELSKQFGKSVKDITWGITLVLMLRSVGSIIFGYLGDRYGRKWPLILNLLLVCFLEIGTGFVQTYQHFLGVRAVFGILLGGVYGNAAATALDDCPMEARGIVSGFLQQGYTFGYLMAVVFKRAIADNSSKHWRAMFWFGSGVMFIIVIFRTFLPETKAFHQAMKATAFNRTHGIQEVSFIKKAVSALKSYWLMVIYLVLLMAGFNFMSHGSQDLYPTLLTVRYSFSEDKSTVTNCVANIGAMCGGIIIAHLSNFAGRRLSIIICCIAGGALIYPWAFVSSSAINAGAFFLQFFIQGAWGIVPVHLSELAPPSFRSFVVGLAYQLGNLTSAASSTIESTLGERFPMISPSGKHIYDYATVMAIFVGCVFVYVVFITFIGPERRNMSFEMTDKQIKNKDPDVDEFDQETAVKYIEPSSNDEEANIGISTH</sequence>
<feature type="transmembrane region" description="Helical" evidence="6">
    <location>
        <begin position="190"/>
        <end position="210"/>
    </location>
</feature>
<dbReference type="GO" id="GO:0015355">
    <property type="term" value="F:secondary active monocarboxylate transmembrane transporter activity"/>
    <property type="evidence" value="ECO:0007669"/>
    <property type="project" value="TreeGrafter"/>
</dbReference>
<dbReference type="InterPro" id="IPR005828">
    <property type="entry name" value="MFS_sugar_transport-like"/>
</dbReference>
<feature type="domain" description="Major facilitator superfamily (MFS) profile" evidence="7">
    <location>
        <begin position="100"/>
        <end position="504"/>
    </location>
</feature>
<accession>A0A8H6BNC5</accession>
<evidence type="ECO:0000256" key="2">
    <source>
        <dbReference type="ARBA" id="ARBA00022692"/>
    </source>
</evidence>
<feature type="transmembrane region" description="Helical" evidence="6">
    <location>
        <begin position="475"/>
        <end position="500"/>
    </location>
</feature>
<name>A0A8H6BNC5_DEKBR</name>
<keyword evidence="2 6" id="KW-0812">Transmembrane</keyword>
<feature type="transmembrane region" description="Helical" evidence="6">
    <location>
        <begin position="312"/>
        <end position="333"/>
    </location>
</feature>
<evidence type="ECO:0000256" key="6">
    <source>
        <dbReference type="SAM" id="Phobius"/>
    </source>
</evidence>
<dbReference type="SUPFAM" id="SSF103473">
    <property type="entry name" value="MFS general substrate transporter"/>
    <property type="match status" value="1"/>
</dbReference>
<dbReference type="PANTHER" id="PTHR23508:SF10">
    <property type="entry name" value="CARBOXYLIC ACID TRANSPORTER PROTEIN HOMOLOG"/>
    <property type="match status" value="1"/>
</dbReference>
<dbReference type="Proteomes" id="UP000568158">
    <property type="component" value="Unassembled WGS sequence"/>
</dbReference>
<feature type="transmembrane region" description="Helical" evidence="6">
    <location>
        <begin position="98"/>
        <end position="116"/>
    </location>
</feature>
<keyword evidence="4 6" id="KW-0472">Membrane</keyword>